<evidence type="ECO:0000313" key="1">
    <source>
        <dbReference type="EMBL" id="ERJ05127.1"/>
    </source>
</evidence>
<proteinExistence type="predicted"/>
<organism evidence="1 2">
    <name type="scientific">Halorhabdus tiamatea SARL4B</name>
    <dbReference type="NCBI Taxonomy" id="1033806"/>
    <lineage>
        <taxon>Archaea</taxon>
        <taxon>Methanobacteriati</taxon>
        <taxon>Methanobacteriota</taxon>
        <taxon>Stenosarchaea group</taxon>
        <taxon>Halobacteria</taxon>
        <taxon>Halobacteriales</taxon>
        <taxon>Haloarculaceae</taxon>
        <taxon>Halorhabdus</taxon>
    </lineage>
</organism>
<dbReference type="Proteomes" id="UP000003861">
    <property type="component" value="Unassembled WGS sequence"/>
</dbReference>
<evidence type="ECO:0000313" key="2">
    <source>
        <dbReference type="Proteomes" id="UP000003861"/>
    </source>
</evidence>
<sequence length="373" mass="42067">MFQGEQVIVHDAERADSVIEGTETPPPFEGKAVIQPSPFETPDLVDIDDLDPIPKYRNVGGRFADRIPAYYQREIEEKEKIADSTPIDVYCSSINPRWGWRWKLVSYYEATRPAVRDSCETLIIDSGFNRWGSPDDVLEAAAKMDADYVFATDVTGMENPSNKHHNPDMPSPDDAGIDSQFEAALRGIELFMERARELDILKKVILPIQHPYVDFLEAADDRGWLDEVGYIALGGLKRVDDVDRRIEALHTVREYVGRDMDIHALAPGTEPKMLRELRDNPDLIDSLDNSTPEKAPASNKIPDASWTQHKHLIPFGDDVSTVRAQFSGSIAVQFAHMISPLCDDRTFEEVIEDVQDDQPRNDAIKSLDEWASS</sequence>
<gene>
    <name evidence="1" type="ORF">HLRTI_002926</name>
</gene>
<accession>U2DGI5</accession>
<name>U2DGI5_9EURY</name>
<dbReference type="EMBL" id="AFNT02000044">
    <property type="protein sequence ID" value="ERJ05127.1"/>
    <property type="molecule type" value="Genomic_DNA"/>
</dbReference>
<protein>
    <submittedName>
        <fullName evidence="1">Uncharacterized protein</fullName>
    </submittedName>
</protein>
<reference evidence="1 2" key="1">
    <citation type="journal article" date="2011" name="J. Bacteriol.">
        <title>Genome sequence of Halorhabdus tiamatea, the first archaeon isolated from a deep-sea anoxic brine lake.</title>
        <authorList>
            <person name="Antunes A."/>
            <person name="Alam I."/>
            <person name="Bajic V.B."/>
            <person name="Stingl U."/>
        </authorList>
    </citation>
    <scope>NUCLEOTIDE SEQUENCE [LARGE SCALE GENOMIC DNA]</scope>
    <source>
        <strain evidence="1 2">SARL4B</strain>
    </source>
</reference>
<reference evidence="1 2" key="2">
    <citation type="journal article" date="2013" name="PLoS ONE">
        <title>INDIGO - INtegrated Data Warehouse of MIcrobial GenOmes with Examples from the Red Sea Extremophiles.</title>
        <authorList>
            <person name="Alam I."/>
            <person name="Antunes A."/>
            <person name="Kamau A.A."/>
            <person name="Ba Alawi W."/>
            <person name="Kalkatawi M."/>
            <person name="Stingl U."/>
            <person name="Bajic V.B."/>
        </authorList>
    </citation>
    <scope>NUCLEOTIDE SEQUENCE [LARGE SCALE GENOMIC DNA]</scope>
    <source>
        <strain evidence="1 2">SARL4B</strain>
    </source>
</reference>
<comment type="caution">
    <text evidence="1">The sequence shown here is derived from an EMBL/GenBank/DDBJ whole genome shotgun (WGS) entry which is preliminary data.</text>
</comment>
<dbReference type="AlphaFoldDB" id="U2DGI5"/>